<evidence type="ECO:0000313" key="2">
    <source>
        <dbReference type="EMBL" id="MCF7560794.1"/>
    </source>
</evidence>
<dbReference type="Gene3D" id="3.40.630.30">
    <property type="match status" value="1"/>
</dbReference>
<dbReference type="RefSeq" id="WP_237231473.1">
    <property type="nucleotide sequence ID" value="NZ_JAKKDV010000003.1"/>
</dbReference>
<feature type="domain" description="BioF2-like acetyltransferase" evidence="1">
    <location>
        <begin position="147"/>
        <end position="239"/>
    </location>
</feature>
<proteinExistence type="predicted"/>
<evidence type="ECO:0000313" key="3">
    <source>
        <dbReference type="Proteomes" id="UP001200022"/>
    </source>
</evidence>
<reference evidence="2 3" key="1">
    <citation type="submission" date="2022-01" db="EMBL/GenBank/DDBJ databases">
        <title>Draft genome sequence of Sabulilitoribacter multivorans KCTC 32326.</title>
        <authorList>
            <person name="Oh J.-S."/>
        </authorList>
    </citation>
    <scope>NUCLEOTIDE SEQUENCE [LARGE SCALE GENOMIC DNA]</scope>
    <source>
        <strain evidence="2 3">M-M16</strain>
    </source>
</reference>
<evidence type="ECO:0000259" key="1">
    <source>
        <dbReference type="Pfam" id="PF13480"/>
    </source>
</evidence>
<dbReference type="SUPFAM" id="SSF55729">
    <property type="entry name" value="Acyl-CoA N-acyltransferases (Nat)"/>
    <property type="match status" value="1"/>
</dbReference>
<dbReference type="EMBL" id="JAKKDV010000003">
    <property type="protein sequence ID" value="MCF7560794.1"/>
    <property type="molecule type" value="Genomic_DNA"/>
</dbReference>
<name>A0ABS9IJL1_9FLAO</name>
<dbReference type="Proteomes" id="UP001200022">
    <property type="component" value="Unassembled WGS sequence"/>
</dbReference>
<dbReference type="InterPro" id="IPR016181">
    <property type="entry name" value="Acyl_CoA_acyltransferase"/>
</dbReference>
<organism evidence="2 3">
    <name type="scientific">Flaviramulus multivorans</name>
    <dbReference type="NCBI Taxonomy" id="1304750"/>
    <lineage>
        <taxon>Bacteria</taxon>
        <taxon>Pseudomonadati</taxon>
        <taxon>Bacteroidota</taxon>
        <taxon>Flavobacteriia</taxon>
        <taxon>Flavobacteriales</taxon>
        <taxon>Flavobacteriaceae</taxon>
        <taxon>Flaviramulus</taxon>
    </lineage>
</organism>
<dbReference type="InterPro" id="IPR038740">
    <property type="entry name" value="BioF2-like_GNAT_dom"/>
</dbReference>
<gene>
    <name evidence="2" type="ORF">L3X39_09100</name>
</gene>
<sequence>MPENINFLSAFLEKRKALPIYTSLVNTFSKNIIHNSNNYSKKQLYYITDFPSYLKAEAISENWKTNVINSYKGSVILLDNYTNTNDYLKKKFKTPKRFRIYKSKLETSFNIEYKSYFGNISKDNYDYLFSEFYKMLKNRFLEKEERNDDLTRWKDYYEMAYPLINNKEAVLFVIYNDKTPISCYLNLLNQNTIYGYIKSYDIDYSKFSIGFISFLQQLQWCFENNIKVYDLLKGNYPYKNKLIDEEFYYQKHIIYNSKSLLSTYTANVLALKLQTYYGIIKILKNLNIDILYRKFSNFIYRRKIDKTMTNILVENVFDISTKDLIKIDLNNNDYSFLKRVVYKFLYHYDESLKSIEVFNLKNDLSTFYVKGTKQIQQIKVR</sequence>
<accession>A0ABS9IJL1</accession>
<comment type="caution">
    <text evidence="2">The sequence shown here is derived from an EMBL/GenBank/DDBJ whole genome shotgun (WGS) entry which is preliminary data.</text>
</comment>
<protein>
    <submittedName>
        <fullName evidence="2">GNAT family N-acetyltransferase</fullName>
    </submittedName>
</protein>
<dbReference type="Pfam" id="PF13480">
    <property type="entry name" value="Acetyltransf_6"/>
    <property type="match status" value="1"/>
</dbReference>
<keyword evidence="3" id="KW-1185">Reference proteome</keyword>